<name>A0A420XMS2_9ACTN</name>
<dbReference type="EMBL" id="RBWV01000013">
    <property type="protein sequence ID" value="RKS72566.1"/>
    <property type="molecule type" value="Genomic_DNA"/>
</dbReference>
<comment type="caution">
    <text evidence="3">The sequence shown here is derived from an EMBL/GenBank/DDBJ whole genome shotgun (WGS) entry which is preliminary data.</text>
</comment>
<protein>
    <recommendedName>
        <fullName evidence="2">Lipoprotein LpqB N-terminal domain-containing protein</fullName>
    </recommendedName>
</protein>
<dbReference type="Pfam" id="PF25976">
    <property type="entry name" value="LpqB_N"/>
    <property type="match status" value="1"/>
</dbReference>
<dbReference type="OrthoDB" id="3226781at2"/>
<feature type="signal peptide" evidence="1">
    <location>
        <begin position="1"/>
        <end position="18"/>
    </location>
</feature>
<dbReference type="AlphaFoldDB" id="A0A420XMS2"/>
<evidence type="ECO:0000256" key="1">
    <source>
        <dbReference type="SAM" id="SignalP"/>
    </source>
</evidence>
<organism evidence="3 4">
    <name type="scientific">Motilibacter peucedani</name>
    <dbReference type="NCBI Taxonomy" id="598650"/>
    <lineage>
        <taxon>Bacteria</taxon>
        <taxon>Bacillati</taxon>
        <taxon>Actinomycetota</taxon>
        <taxon>Actinomycetes</taxon>
        <taxon>Motilibacterales</taxon>
        <taxon>Motilibacteraceae</taxon>
        <taxon>Motilibacter</taxon>
    </lineage>
</organism>
<dbReference type="PROSITE" id="PS51257">
    <property type="entry name" value="PROKAR_LIPOPROTEIN"/>
    <property type="match status" value="1"/>
</dbReference>
<evidence type="ECO:0000313" key="3">
    <source>
        <dbReference type="EMBL" id="RKS72566.1"/>
    </source>
</evidence>
<sequence length="586" mass="59965">MRRVALGAAVLVLLTACAGVPHSGVRTVATDPQSAADAFVHMRAPGREPGLSPRAVVTRFLAASGGFDEGFATAREFLTPAADGRWTPGAGELVFDTLTAVEGDPAAEDQVFTGKVVAVVSPDGHYRTVEDPQPATLTFHLVSSGTGASPTWSIDGLVSEGGGVPVGLGSGVLLDRLGVSHSMAPLDLWWPNRSLTALVPEPVLLPRGVGDLATVLTDRLAGEPGPALRRAVLPAVPPGVRVEIRPAGTGAVSVVPSGDGVLSEVRRRAMQAAYVRTLTQDSLGIDKVLLGPGVTDITDSPASFDGGTSAPLRTLLAVDEADRAVEVDVPQQPDSAPTPVAALAGEAVRHPTRSRTGGGDRYAALSSDGRRLLVTDDTGTPQVVLTGRRAVLSAPSIDASGTTWTLDRTTGTLYAYARGEAAARPVPLPSLPAGWSVVNAEPSPDGARVALVLQQQRGKASSSQLVVAAVEPQQPVEGGAALRLGDTSPFATSALSGSVLDLDWADPAVLSVLVSATTGSTLLQVPVGQLVKQPGPLVLATAVQVAVPSTSQTKLPVVYQDAKGTLLQGSAGRRLGSKLHDPSYAG</sequence>
<gene>
    <name evidence="3" type="ORF">CLV35_2813</name>
</gene>
<reference evidence="3 4" key="1">
    <citation type="submission" date="2018-10" db="EMBL/GenBank/DDBJ databases">
        <title>Genomic Encyclopedia of Archaeal and Bacterial Type Strains, Phase II (KMG-II): from individual species to whole genera.</title>
        <authorList>
            <person name="Goeker M."/>
        </authorList>
    </citation>
    <scope>NUCLEOTIDE SEQUENCE [LARGE SCALE GENOMIC DNA]</scope>
    <source>
        <strain evidence="3 4">RP-AC37</strain>
    </source>
</reference>
<dbReference type="Proteomes" id="UP000281955">
    <property type="component" value="Unassembled WGS sequence"/>
</dbReference>
<dbReference type="InParanoid" id="A0A420XMS2"/>
<keyword evidence="1" id="KW-0732">Signal</keyword>
<dbReference type="RefSeq" id="WP_121194093.1">
    <property type="nucleotide sequence ID" value="NZ_RBWV01000013.1"/>
</dbReference>
<feature type="chain" id="PRO_5019479926" description="Lipoprotein LpqB N-terminal domain-containing protein" evidence="1">
    <location>
        <begin position="19"/>
        <end position="586"/>
    </location>
</feature>
<dbReference type="InterPro" id="IPR059026">
    <property type="entry name" value="LpqB_N"/>
</dbReference>
<keyword evidence="4" id="KW-1185">Reference proteome</keyword>
<evidence type="ECO:0000313" key="4">
    <source>
        <dbReference type="Proteomes" id="UP000281955"/>
    </source>
</evidence>
<feature type="domain" description="Lipoprotein LpqB N-terminal" evidence="2">
    <location>
        <begin position="48"/>
        <end position="156"/>
    </location>
</feature>
<evidence type="ECO:0000259" key="2">
    <source>
        <dbReference type="Pfam" id="PF25976"/>
    </source>
</evidence>
<accession>A0A420XMS2</accession>
<proteinExistence type="predicted"/>